<dbReference type="InterPro" id="IPR000835">
    <property type="entry name" value="HTH_MarR-typ"/>
</dbReference>
<dbReference type="Gene3D" id="1.10.10.10">
    <property type="entry name" value="Winged helix-like DNA-binding domain superfamily/Winged helix DNA-binding domain"/>
    <property type="match status" value="1"/>
</dbReference>
<evidence type="ECO:0000256" key="1">
    <source>
        <dbReference type="ARBA" id="ARBA00023015"/>
    </source>
</evidence>
<accession>A0A916YT71</accession>
<dbReference type="RefSeq" id="WP_188766472.1">
    <property type="nucleotide sequence ID" value="NZ_BMKK01000005.1"/>
</dbReference>
<evidence type="ECO:0000313" key="5">
    <source>
        <dbReference type="EMBL" id="GGD60314.1"/>
    </source>
</evidence>
<evidence type="ECO:0000256" key="2">
    <source>
        <dbReference type="ARBA" id="ARBA00023125"/>
    </source>
</evidence>
<comment type="caution">
    <text evidence="5">The sequence shown here is derived from an EMBL/GenBank/DDBJ whole genome shotgun (WGS) entry which is preliminary data.</text>
</comment>
<protein>
    <submittedName>
        <fullName evidence="5">MarR family transcriptional regulator</fullName>
    </submittedName>
</protein>
<dbReference type="Proteomes" id="UP000609064">
    <property type="component" value="Unassembled WGS sequence"/>
</dbReference>
<sequence length="143" mass="16150">MELDKDSLQFIFGSTIRALHKATALAFENGGLELSPEQFHLLKIISSKEDSIQTELAEILQLDKSGIMRHIDQMEAKGFVQRINDANDRRKKYIVLTELGSSKLDECKAILDKMSDSILKGISDAELLIFKQVLSKLKENAER</sequence>
<dbReference type="Pfam" id="PF01047">
    <property type="entry name" value="MarR"/>
    <property type="match status" value="1"/>
</dbReference>
<dbReference type="EMBL" id="BMKK01000005">
    <property type="protein sequence ID" value="GGD60314.1"/>
    <property type="molecule type" value="Genomic_DNA"/>
</dbReference>
<keyword evidence="6" id="KW-1185">Reference proteome</keyword>
<dbReference type="GO" id="GO:0003677">
    <property type="term" value="F:DNA binding"/>
    <property type="evidence" value="ECO:0007669"/>
    <property type="project" value="UniProtKB-KW"/>
</dbReference>
<keyword evidence="3" id="KW-0804">Transcription</keyword>
<dbReference type="PROSITE" id="PS50995">
    <property type="entry name" value="HTH_MARR_2"/>
    <property type="match status" value="1"/>
</dbReference>
<gene>
    <name evidence="5" type="ORF">GCM10011514_25360</name>
</gene>
<evidence type="ECO:0000256" key="3">
    <source>
        <dbReference type="ARBA" id="ARBA00023163"/>
    </source>
</evidence>
<dbReference type="PANTHER" id="PTHR42756:SF1">
    <property type="entry name" value="TRANSCRIPTIONAL REPRESSOR OF EMRAB OPERON"/>
    <property type="match status" value="1"/>
</dbReference>
<dbReference type="SMART" id="SM00347">
    <property type="entry name" value="HTH_MARR"/>
    <property type="match status" value="1"/>
</dbReference>
<keyword evidence="1" id="KW-0805">Transcription regulation</keyword>
<dbReference type="InterPro" id="IPR036390">
    <property type="entry name" value="WH_DNA-bd_sf"/>
</dbReference>
<evidence type="ECO:0000259" key="4">
    <source>
        <dbReference type="PROSITE" id="PS50995"/>
    </source>
</evidence>
<proteinExistence type="predicted"/>
<dbReference type="AlphaFoldDB" id="A0A916YT71"/>
<dbReference type="GO" id="GO:0003700">
    <property type="term" value="F:DNA-binding transcription factor activity"/>
    <property type="evidence" value="ECO:0007669"/>
    <property type="project" value="InterPro"/>
</dbReference>
<evidence type="ECO:0000313" key="6">
    <source>
        <dbReference type="Proteomes" id="UP000609064"/>
    </source>
</evidence>
<keyword evidence="2" id="KW-0238">DNA-binding</keyword>
<dbReference type="PANTHER" id="PTHR42756">
    <property type="entry name" value="TRANSCRIPTIONAL REGULATOR, MARR"/>
    <property type="match status" value="1"/>
</dbReference>
<reference evidence="5" key="2">
    <citation type="submission" date="2020-09" db="EMBL/GenBank/DDBJ databases">
        <authorList>
            <person name="Sun Q."/>
            <person name="Zhou Y."/>
        </authorList>
    </citation>
    <scope>NUCLEOTIDE SEQUENCE</scope>
    <source>
        <strain evidence="5">CGMCC 1.15958</strain>
    </source>
</reference>
<name>A0A916YT71_9BACT</name>
<reference evidence="5" key="1">
    <citation type="journal article" date="2014" name="Int. J. Syst. Evol. Microbiol.">
        <title>Complete genome sequence of Corynebacterium casei LMG S-19264T (=DSM 44701T), isolated from a smear-ripened cheese.</title>
        <authorList>
            <consortium name="US DOE Joint Genome Institute (JGI-PGF)"/>
            <person name="Walter F."/>
            <person name="Albersmeier A."/>
            <person name="Kalinowski J."/>
            <person name="Ruckert C."/>
        </authorList>
    </citation>
    <scope>NUCLEOTIDE SEQUENCE</scope>
    <source>
        <strain evidence="5">CGMCC 1.15958</strain>
    </source>
</reference>
<dbReference type="InterPro" id="IPR036388">
    <property type="entry name" value="WH-like_DNA-bd_sf"/>
</dbReference>
<organism evidence="5 6">
    <name type="scientific">Emticicia aquatilis</name>
    <dbReference type="NCBI Taxonomy" id="1537369"/>
    <lineage>
        <taxon>Bacteria</taxon>
        <taxon>Pseudomonadati</taxon>
        <taxon>Bacteroidota</taxon>
        <taxon>Cytophagia</taxon>
        <taxon>Cytophagales</taxon>
        <taxon>Leadbetterellaceae</taxon>
        <taxon>Emticicia</taxon>
    </lineage>
</organism>
<dbReference type="PRINTS" id="PR00598">
    <property type="entry name" value="HTHMARR"/>
</dbReference>
<feature type="domain" description="HTH marR-type" evidence="4">
    <location>
        <begin position="1"/>
        <end position="139"/>
    </location>
</feature>
<dbReference type="SUPFAM" id="SSF46785">
    <property type="entry name" value="Winged helix' DNA-binding domain"/>
    <property type="match status" value="1"/>
</dbReference>